<dbReference type="Pfam" id="PF21906">
    <property type="entry name" value="WHD_NrtR"/>
    <property type="match status" value="1"/>
</dbReference>
<protein>
    <submittedName>
        <fullName evidence="3">NUDIX domain-containing protein</fullName>
    </submittedName>
</protein>
<proteinExistence type="predicted"/>
<dbReference type="InterPro" id="IPR036390">
    <property type="entry name" value="WH_DNA-bd_sf"/>
</dbReference>
<dbReference type="PANTHER" id="PTHR43736:SF4">
    <property type="entry name" value="SLR1690 PROTEIN"/>
    <property type="match status" value="1"/>
</dbReference>
<sequence length="234" mass="27272">MQLLNNKKAYKNQAKILIAVDCIIFGFDSEELKLLLFKRKVAPLKGSWSLIGAFVDENLSLNNAAKQVVSNLTGLNNIFLEELQTYSDVDRDPGERVISVAHYSLIRINDFDLDSVEKYDARWFKIDEIPELIIDHKQMVDDAILKIRKKARYQPIGFELLPEKFTIPHLQILYECIYQKKLDDRNFRKKILSFNILTKTDEKDKSGSKKGAFLYKFNKEKFTSFISKGYNFEL</sequence>
<dbReference type="OrthoDB" id="9786141at2"/>
<accession>A0A4Y8AXW0</accession>
<dbReference type="Gene3D" id="1.10.10.10">
    <property type="entry name" value="Winged helix-like DNA-binding domain superfamily/Winged helix DNA-binding domain"/>
    <property type="match status" value="1"/>
</dbReference>
<dbReference type="CDD" id="cd18873">
    <property type="entry name" value="NUDIX_NadM_like"/>
    <property type="match status" value="1"/>
</dbReference>
<evidence type="ECO:0000313" key="4">
    <source>
        <dbReference type="Proteomes" id="UP000298517"/>
    </source>
</evidence>
<dbReference type="InterPro" id="IPR054105">
    <property type="entry name" value="WHD_NrtR"/>
</dbReference>
<comment type="caution">
    <text evidence="3">The sequence shown here is derived from an EMBL/GenBank/DDBJ whole genome shotgun (WGS) entry which is preliminary data.</text>
</comment>
<reference evidence="3 4" key="1">
    <citation type="journal article" date="2011" name="J. Microbiol.">
        <title>Gramella jeungdoensis sp. nov., isolated from a solar saltern in Korea.</title>
        <authorList>
            <person name="Joung Y."/>
            <person name="Kim H."/>
            <person name="Jang T."/>
            <person name="Ahn T.S."/>
            <person name="Joh K."/>
        </authorList>
    </citation>
    <scope>NUCLEOTIDE SEQUENCE [LARGE SCALE GENOMIC DNA]</scope>
    <source>
        <strain evidence="3 4">KCTC 23123</strain>
    </source>
</reference>
<gene>
    <name evidence="3" type="ORF">E2488_02765</name>
</gene>
<dbReference type="InterPro" id="IPR036388">
    <property type="entry name" value="WH-like_DNA-bd_sf"/>
</dbReference>
<name>A0A4Y8AXW0_9FLAO</name>
<dbReference type="Pfam" id="PF00293">
    <property type="entry name" value="NUDIX"/>
    <property type="match status" value="1"/>
</dbReference>
<dbReference type="RefSeq" id="WP_134246798.1">
    <property type="nucleotide sequence ID" value="NZ_SNQI01000001.1"/>
</dbReference>
<dbReference type="SUPFAM" id="SSF46785">
    <property type="entry name" value="Winged helix' DNA-binding domain"/>
    <property type="match status" value="1"/>
</dbReference>
<evidence type="ECO:0000313" key="3">
    <source>
        <dbReference type="EMBL" id="TEW76788.1"/>
    </source>
</evidence>
<dbReference type="Proteomes" id="UP000298517">
    <property type="component" value="Unassembled WGS sequence"/>
</dbReference>
<dbReference type="PANTHER" id="PTHR43736">
    <property type="entry name" value="ADP-RIBOSE PYROPHOSPHATASE"/>
    <property type="match status" value="1"/>
</dbReference>
<evidence type="ECO:0000259" key="2">
    <source>
        <dbReference type="Pfam" id="PF21906"/>
    </source>
</evidence>
<dbReference type="Gene3D" id="3.90.79.10">
    <property type="entry name" value="Nucleoside Triphosphate Pyrophosphohydrolase"/>
    <property type="match status" value="1"/>
</dbReference>
<dbReference type="AlphaFoldDB" id="A0A4Y8AXW0"/>
<dbReference type="InterPro" id="IPR015797">
    <property type="entry name" value="NUDIX_hydrolase-like_dom_sf"/>
</dbReference>
<keyword evidence="4" id="KW-1185">Reference proteome</keyword>
<dbReference type="SUPFAM" id="SSF55811">
    <property type="entry name" value="Nudix"/>
    <property type="match status" value="1"/>
</dbReference>
<evidence type="ECO:0000259" key="1">
    <source>
        <dbReference type="Pfam" id="PF00293"/>
    </source>
</evidence>
<organism evidence="3 4">
    <name type="scientific">Gramella jeungdoensis</name>
    <dbReference type="NCBI Taxonomy" id="708091"/>
    <lineage>
        <taxon>Bacteria</taxon>
        <taxon>Pseudomonadati</taxon>
        <taxon>Bacteroidota</taxon>
        <taxon>Flavobacteriia</taxon>
        <taxon>Flavobacteriales</taxon>
        <taxon>Flavobacteriaceae</taxon>
        <taxon>Christiangramia</taxon>
    </lineage>
</organism>
<dbReference type="EMBL" id="SNQI01000001">
    <property type="protein sequence ID" value="TEW76788.1"/>
    <property type="molecule type" value="Genomic_DNA"/>
</dbReference>
<feature type="domain" description="NrtR DNA-binding winged helix" evidence="2">
    <location>
        <begin position="157"/>
        <end position="217"/>
    </location>
</feature>
<dbReference type="InterPro" id="IPR000086">
    <property type="entry name" value="NUDIX_hydrolase_dom"/>
</dbReference>
<feature type="domain" description="Nudix hydrolase" evidence="1">
    <location>
        <begin position="18"/>
        <end position="140"/>
    </location>
</feature>